<dbReference type="Proteomes" id="UP000000305">
    <property type="component" value="Unassembled WGS sequence"/>
</dbReference>
<feature type="signal peptide" evidence="1">
    <location>
        <begin position="1"/>
        <end position="16"/>
    </location>
</feature>
<dbReference type="InParanoid" id="E9G5J2"/>
<keyword evidence="3" id="KW-1185">Reference proteome</keyword>
<dbReference type="HOGENOM" id="CLU_1205821_0_0_1"/>
<dbReference type="EMBL" id="GL732532">
    <property type="protein sequence ID" value="EFX85622.1"/>
    <property type="molecule type" value="Genomic_DNA"/>
</dbReference>
<name>E9G5J2_DAPPU</name>
<evidence type="ECO:0000313" key="2">
    <source>
        <dbReference type="EMBL" id="EFX85622.1"/>
    </source>
</evidence>
<proteinExistence type="predicted"/>
<organism evidence="2 3">
    <name type="scientific">Daphnia pulex</name>
    <name type="common">Water flea</name>
    <dbReference type="NCBI Taxonomy" id="6669"/>
    <lineage>
        <taxon>Eukaryota</taxon>
        <taxon>Metazoa</taxon>
        <taxon>Ecdysozoa</taxon>
        <taxon>Arthropoda</taxon>
        <taxon>Crustacea</taxon>
        <taxon>Branchiopoda</taxon>
        <taxon>Diplostraca</taxon>
        <taxon>Cladocera</taxon>
        <taxon>Anomopoda</taxon>
        <taxon>Daphniidae</taxon>
        <taxon>Daphnia</taxon>
    </lineage>
</organism>
<evidence type="ECO:0000313" key="3">
    <source>
        <dbReference type="Proteomes" id="UP000000305"/>
    </source>
</evidence>
<evidence type="ECO:0008006" key="4">
    <source>
        <dbReference type="Google" id="ProtNLM"/>
    </source>
</evidence>
<reference evidence="2 3" key="1">
    <citation type="journal article" date="2011" name="Science">
        <title>The ecoresponsive genome of Daphnia pulex.</title>
        <authorList>
            <person name="Colbourne J.K."/>
            <person name="Pfrender M.E."/>
            <person name="Gilbert D."/>
            <person name="Thomas W.K."/>
            <person name="Tucker A."/>
            <person name="Oakley T.H."/>
            <person name="Tokishita S."/>
            <person name="Aerts A."/>
            <person name="Arnold G.J."/>
            <person name="Basu M.K."/>
            <person name="Bauer D.J."/>
            <person name="Caceres C.E."/>
            <person name="Carmel L."/>
            <person name="Casola C."/>
            <person name="Choi J.H."/>
            <person name="Detter J.C."/>
            <person name="Dong Q."/>
            <person name="Dusheyko S."/>
            <person name="Eads B.D."/>
            <person name="Frohlich T."/>
            <person name="Geiler-Samerotte K.A."/>
            <person name="Gerlach D."/>
            <person name="Hatcher P."/>
            <person name="Jogdeo S."/>
            <person name="Krijgsveld J."/>
            <person name="Kriventseva E.V."/>
            <person name="Kultz D."/>
            <person name="Laforsch C."/>
            <person name="Lindquist E."/>
            <person name="Lopez J."/>
            <person name="Manak J.R."/>
            <person name="Muller J."/>
            <person name="Pangilinan J."/>
            <person name="Patwardhan R.P."/>
            <person name="Pitluck S."/>
            <person name="Pritham E.J."/>
            <person name="Rechtsteiner A."/>
            <person name="Rho M."/>
            <person name="Rogozin I.B."/>
            <person name="Sakarya O."/>
            <person name="Salamov A."/>
            <person name="Schaack S."/>
            <person name="Shapiro H."/>
            <person name="Shiga Y."/>
            <person name="Skalitzky C."/>
            <person name="Smith Z."/>
            <person name="Souvorov A."/>
            <person name="Sung W."/>
            <person name="Tang Z."/>
            <person name="Tsuchiya D."/>
            <person name="Tu H."/>
            <person name="Vos H."/>
            <person name="Wang M."/>
            <person name="Wolf Y.I."/>
            <person name="Yamagata H."/>
            <person name="Yamada T."/>
            <person name="Ye Y."/>
            <person name="Shaw J.R."/>
            <person name="Andrews J."/>
            <person name="Crease T.J."/>
            <person name="Tang H."/>
            <person name="Lucas S.M."/>
            <person name="Robertson H.M."/>
            <person name="Bork P."/>
            <person name="Koonin E.V."/>
            <person name="Zdobnov E.M."/>
            <person name="Grigoriev I.V."/>
            <person name="Lynch M."/>
            <person name="Boore J.L."/>
        </authorList>
    </citation>
    <scope>NUCLEOTIDE SEQUENCE [LARGE SCALE GENOMIC DNA]</scope>
</reference>
<dbReference type="KEGG" id="dpx:DAPPUDRAFT_300364"/>
<feature type="chain" id="PRO_5003240901" description="Secreted protein" evidence="1">
    <location>
        <begin position="17"/>
        <end position="230"/>
    </location>
</feature>
<keyword evidence="1" id="KW-0732">Signal</keyword>
<accession>E9G5J2</accession>
<dbReference type="AlphaFoldDB" id="E9G5J2"/>
<protein>
    <recommendedName>
        <fullName evidence="4">Secreted protein</fullName>
    </recommendedName>
</protein>
<evidence type="ECO:0000256" key="1">
    <source>
        <dbReference type="SAM" id="SignalP"/>
    </source>
</evidence>
<sequence length="230" mass="24866">MKLIVAVLSLVYLISAHPVELPNLSGNRLQIVEQESLNHLVELVLALKTTDHIPKNIGELTHAQLTNCVSTEQRHLVKLCILKASCIHKTGDPAVCGLMNPAAAPVNDEANISPEKIHEIAELLFPMTMGCVVEGISQMGMDGFTNITFLKNGIIERSTMTGPQKMSASVALESCMESDLTIPQINGVDELSKIPEKANKNNVAIALKAMICSGKSMMQNGCYESTVPFN</sequence>
<gene>
    <name evidence="2" type="ORF">DAPPUDRAFT_300364</name>
</gene>
<dbReference type="OrthoDB" id="6355565at2759"/>